<dbReference type="Proteomes" id="UP000219636">
    <property type="component" value="Unassembled WGS sequence"/>
</dbReference>
<dbReference type="EMBL" id="OBMQ01000004">
    <property type="protein sequence ID" value="SOC06140.1"/>
    <property type="molecule type" value="Genomic_DNA"/>
</dbReference>
<keyword evidence="3" id="KW-1185">Reference proteome</keyword>
<sequence>MKWIVYFLFLVLYLGVSFFGLGPVLFADGTFSERMITLAVIIVIYMVLTGLFVWFVKRKRK</sequence>
<evidence type="ECO:0000313" key="2">
    <source>
        <dbReference type="EMBL" id="SOC06140.1"/>
    </source>
</evidence>
<evidence type="ECO:0000256" key="1">
    <source>
        <dbReference type="SAM" id="Phobius"/>
    </source>
</evidence>
<keyword evidence="1" id="KW-0812">Transmembrane</keyword>
<keyword evidence="1" id="KW-0472">Membrane</keyword>
<dbReference type="AlphaFoldDB" id="A0A285SJK8"/>
<accession>A0A285SJK8</accession>
<evidence type="ECO:0000313" key="3">
    <source>
        <dbReference type="Proteomes" id="UP000219636"/>
    </source>
</evidence>
<gene>
    <name evidence="2" type="ORF">SAMN05880501_104196</name>
</gene>
<feature type="transmembrane region" description="Helical" evidence="1">
    <location>
        <begin position="36"/>
        <end position="56"/>
    </location>
</feature>
<dbReference type="Pfam" id="PF22268">
    <property type="entry name" value="DUF6954"/>
    <property type="match status" value="1"/>
</dbReference>
<proteinExistence type="predicted"/>
<organism evidence="2 3">
    <name type="scientific">Ureibacillus xyleni</name>
    <dbReference type="NCBI Taxonomy" id="614648"/>
    <lineage>
        <taxon>Bacteria</taxon>
        <taxon>Bacillati</taxon>
        <taxon>Bacillota</taxon>
        <taxon>Bacilli</taxon>
        <taxon>Bacillales</taxon>
        <taxon>Caryophanaceae</taxon>
        <taxon>Ureibacillus</taxon>
    </lineage>
</organism>
<dbReference type="InterPro" id="IPR054229">
    <property type="entry name" value="DUF6954"/>
</dbReference>
<dbReference type="RefSeq" id="WP_097073145.1">
    <property type="nucleotide sequence ID" value="NZ_OBMQ01000004.1"/>
</dbReference>
<reference evidence="3" key="1">
    <citation type="submission" date="2017-08" db="EMBL/GenBank/DDBJ databases">
        <authorList>
            <person name="Varghese N."/>
            <person name="Submissions S."/>
        </authorList>
    </citation>
    <scope>NUCLEOTIDE SEQUENCE [LARGE SCALE GENOMIC DNA]</scope>
    <source>
        <strain evidence="3">JC22</strain>
    </source>
</reference>
<protein>
    <submittedName>
        <fullName evidence="2">Uncharacterized protein</fullName>
    </submittedName>
</protein>
<dbReference type="OrthoDB" id="2663457at2"/>
<name>A0A285SJK8_9BACL</name>
<keyword evidence="1" id="KW-1133">Transmembrane helix</keyword>